<dbReference type="PANTHER" id="PTHR47561">
    <property type="entry name" value="POLYSACCHARIDE DEACETYLASE FAMILY PROTEIN (AFU_ORTHOLOGUE AFUA_6G05030)"/>
    <property type="match status" value="1"/>
</dbReference>
<dbReference type="CDD" id="cd10941">
    <property type="entry name" value="CE4_PuuE_HpPgdA_like_2"/>
    <property type="match status" value="1"/>
</dbReference>
<dbReference type="KEGG" id="ssai:N0B31_19850"/>
<evidence type="ECO:0000256" key="1">
    <source>
        <dbReference type="SAM" id="MobiDB-lite"/>
    </source>
</evidence>
<dbReference type="GeneID" id="74944726"/>
<sequence length="355" mass="39488">MTDFVIGGLGGVTRTEPDSTEPESREETVKETTEEEIQNVLTFDTEHWYSATLLTDAVTDPTTHIQQSVETVLEILARYDAKSTFFVVGEVAQEHPGLVGRIADEGHEVASHGHTHTPLFDLTRETFSEEICRSVEAIEAATGEQVVGFRAPNFSITPKTRWAIETLVEYGFAYDSSIFPVRTPMYGVSNAPKRPYLACSDTPFVDQPVESRFDSPRSNGHVREVSVADGVGPVRLMSPEPMARHGTILELPPAVFHPRFPVPIAGGFYARLLPSSIVHQGIRNLNARHIPATIYFHPWEFNEDVVRQDIPFHKRFISYRGIGGMATKLEKLLSKFSFGPAENLIGQYRGPVDPP</sequence>
<dbReference type="PROSITE" id="PS51677">
    <property type="entry name" value="NODB"/>
    <property type="match status" value="1"/>
</dbReference>
<reference evidence="3" key="1">
    <citation type="submission" date="2022-09" db="EMBL/GenBank/DDBJ databases">
        <title>Diverse halophilic archaea isolated from saline environments.</title>
        <authorList>
            <person name="Cui H.-L."/>
        </authorList>
    </citation>
    <scope>NUCLEOTIDE SEQUENCE</scope>
    <source>
        <strain evidence="3">ZS-35-S2</strain>
    </source>
</reference>
<dbReference type="InterPro" id="IPR045235">
    <property type="entry name" value="PuuE_HpPgdA-like"/>
</dbReference>
<feature type="domain" description="NodB homology" evidence="2">
    <location>
        <begin position="50"/>
        <end position="355"/>
    </location>
</feature>
<dbReference type="RefSeq" id="WP_260593378.1">
    <property type="nucleotide sequence ID" value="NZ_CP104003.1"/>
</dbReference>
<dbReference type="GO" id="GO:0005975">
    <property type="term" value="P:carbohydrate metabolic process"/>
    <property type="evidence" value="ECO:0007669"/>
    <property type="project" value="InterPro"/>
</dbReference>
<dbReference type="AlphaFoldDB" id="A0A9E7R2P2"/>
<feature type="region of interest" description="Disordered" evidence="1">
    <location>
        <begin position="1"/>
        <end position="34"/>
    </location>
</feature>
<dbReference type="EMBL" id="CP104003">
    <property type="protein sequence ID" value="UWM54358.1"/>
    <property type="molecule type" value="Genomic_DNA"/>
</dbReference>
<feature type="compositionally biased region" description="Basic and acidic residues" evidence="1">
    <location>
        <begin position="22"/>
        <end position="32"/>
    </location>
</feature>
<dbReference type="PANTHER" id="PTHR47561:SF1">
    <property type="entry name" value="POLYSACCHARIDE DEACETYLASE FAMILY PROTEIN (AFU_ORTHOLOGUE AFUA_6G05030)"/>
    <property type="match status" value="1"/>
</dbReference>
<dbReference type="InterPro" id="IPR022560">
    <property type="entry name" value="DUF3473"/>
</dbReference>
<dbReference type="Proteomes" id="UP001057580">
    <property type="component" value="Chromosome"/>
</dbReference>
<accession>A0A9E7R2P2</accession>
<organism evidence="3 4">
    <name type="scientific">Salinirubellus salinus</name>
    <dbReference type="NCBI Taxonomy" id="1364945"/>
    <lineage>
        <taxon>Archaea</taxon>
        <taxon>Methanobacteriati</taxon>
        <taxon>Methanobacteriota</taxon>
        <taxon>Stenosarchaea group</taxon>
        <taxon>Halobacteria</taxon>
        <taxon>Halobacteriales</taxon>
        <taxon>Natronomonadaceae</taxon>
        <taxon>Salinirubellus</taxon>
    </lineage>
</organism>
<dbReference type="GO" id="GO:0016810">
    <property type="term" value="F:hydrolase activity, acting on carbon-nitrogen (but not peptide) bonds"/>
    <property type="evidence" value="ECO:0007669"/>
    <property type="project" value="InterPro"/>
</dbReference>
<dbReference type="InterPro" id="IPR002509">
    <property type="entry name" value="NODB_dom"/>
</dbReference>
<evidence type="ECO:0000259" key="2">
    <source>
        <dbReference type="PROSITE" id="PS51677"/>
    </source>
</evidence>
<protein>
    <submittedName>
        <fullName evidence="3">Polysaccharide deacetylase family protein</fullName>
    </submittedName>
</protein>
<dbReference type="SUPFAM" id="SSF88713">
    <property type="entry name" value="Glycoside hydrolase/deacetylase"/>
    <property type="match status" value="1"/>
</dbReference>
<dbReference type="InterPro" id="IPR011330">
    <property type="entry name" value="Glyco_hydro/deAcase_b/a-brl"/>
</dbReference>
<evidence type="ECO:0000313" key="4">
    <source>
        <dbReference type="Proteomes" id="UP001057580"/>
    </source>
</evidence>
<dbReference type="Pfam" id="PF11959">
    <property type="entry name" value="DUF3473"/>
    <property type="match status" value="1"/>
</dbReference>
<proteinExistence type="predicted"/>
<dbReference type="Pfam" id="PF01522">
    <property type="entry name" value="Polysacc_deac_1"/>
    <property type="match status" value="1"/>
</dbReference>
<name>A0A9E7R2P2_9EURY</name>
<dbReference type="Gene3D" id="3.20.20.370">
    <property type="entry name" value="Glycoside hydrolase/deacetylase"/>
    <property type="match status" value="1"/>
</dbReference>
<gene>
    <name evidence="3" type="ORF">N0B31_19850</name>
</gene>
<evidence type="ECO:0000313" key="3">
    <source>
        <dbReference type="EMBL" id="UWM54358.1"/>
    </source>
</evidence>
<keyword evidence="4" id="KW-1185">Reference proteome</keyword>